<proteinExistence type="predicted"/>
<dbReference type="PANTHER" id="PTHR46880:SF9">
    <property type="entry name" value="ZINC FINGER PROTEIN 862"/>
    <property type="match status" value="1"/>
</dbReference>
<dbReference type="Proteomes" id="UP001159363">
    <property type="component" value="Chromosome 9"/>
</dbReference>
<evidence type="ECO:0000313" key="2">
    <source>
        <dbReference type="Proteomes" id="UP001159363"/>
    </source>
</evidence>
<accession>A0ABQ9GPA4</accession>
<evidence type="ECO:0000313" key="1">
    <source>
        <dbReference type="EMBL" id="KAJ8873832.1"/>
    </source>
</evidence>
<dbReference type="PANTHER" id="PTHR46880">
    <property type="entry name" value="RAS-ASSOCIATING DOMAIN-CONTAINING PROTEIN"/>
    <property type="match status" value="1"/>
</dbReference>
<keyword evidence="2" id="KW-1185">Reference proteome</keyword>
<name>A0ABQ9GPA4_9NEOP</name>
<reference evidence="1 2" key="1">
    <citation type="submission" date="2023-02" db="EMBL/GenBank/DDBJ databases">
        <title>LHISI_Scaffold_Assembly.</title>
        <authorList>
            <person name="Stuart O.P."/>
            <person name="Cleave R."/>
            <person name="Magrath M.J.L."/>
            <person name="Mikheyev A.S."/>
        </authorList>
    </citation>
    <scope>NUCLEOTIDE SEQUENCE [LARGE SCALE GENOMIC DNA]</scope>
    <source>
        <strain evidence="1">Daus_M_001</strain>
        <tissue evidence="1">Leg muscle</tissue>
    </source>
</reference>
<dbReference type="EMBL" id="JARBHB010000010">
    <property type="protein sequence ID" value="KAJ8873832.1"/>
    <property type="molecule type" value="Genomic_DNA"/>
</dbReference>
<comment type="caution">
    <text evidence="1">The sequence shown here is derived from an EMBL/GenBank/DDBJ whole genome shotgun (WGS) entry which is preliminary data.</text>
</comment>
<evidence type="ECO:0008006" key="3">
    <source>
        <dbReference type="Google" id="ProtNLM"/>
    </source>
</evidence>
<gene>
    <name evidence="1" type="ORF">PR048_024668</name>
</gene>
<organism evidence="1 2">
    <name type="scientific">Dryococelus australis</name>
    <dbReference type="NCBI Taxonomy" id="614101"/>
    <lineage>
        <taxon>Eukaryota</taxon>
        <taxon>Metazoa</taxon>
        <taxon>Ecdysozoa</taxon>
        <taxon>Arthropoda</taxon>
        <taxon>Hexapoda</taxon>
        <taxon>Insecta</taxon>
        <taxon>Pterygota</taxon>
        <taxon>Neoptera</taxon>
        <taxon>Polyneoptera</taxon>
        <taxon>Phasmatodea</taxon>
        <taxon>Verophasmatodea</taxon>
        <taxon>Anareolatae</taxon>
        <taxon>Phasmatidae</taxon>
        <taxon>Eurycanthinae</taxon>
        <taxon>Dryococelus</taxon>
    </lineage>
</organism>
<protein>
    <recommendedName>
        <fullName evidence="3">DUF659 domain-containing protein</fullName>
    </recommendedName>
</protein>
<sequence>MASDTVGVWYSTFKKWKNELDPWNTWLRCEENAGNVTSVYCELCRKSETSLRELCNFNTPFINGIKDSALKKDNSVKHAKSEIHKNALHILNKPPSIQEFFVKIPVGKIMSSVSETKQHIGKLVGITYVLDQEETAFNKFPKLVELEKRPVDIGETYATLPKCDEFTSCIATTLKNELINNLRNSNYLTICCDGSTYANFGHIHGLCPWLLAIHCLNHRLELSVKYYIQSTYLINVLKILGEVHEFYSKSPKPAMVLGEGNATSVPTSRVQGVRWVPHKKKCLDVLVRNYNVIVSQLGNLATGNKSQSAKLSGVVKTMKSAKFVAMTDGHFGDTLSELLKPKAEMEEDGGLTYQGISLSLCSSIEIFNDSYNGILTQLHYVVHKRFSDLYENNLIKFGIKILLDKMWSTDEKTYAFMVMKKSIFLCTHYKEVLEEKGITADSVCEEWKDFKTF</sequence>